<dbReference type="Gene3D" id="3.20.20.70">
    <property type="entry name" value="Aldolase class I"/>
    <property type="match status" value="1"/>
</dbReference>
<evidence type="ECO:0008006" key="2">
    <source>
        <dbReference type="Google" id="ProtNLM"/>
    </source>
</evidence>
<dbReference type="InterPro" id="IPR013785">
    <property type="entry name" value="Aldolase_TIM"/>
</dbReference>
<feature type="non-terminal residue" evidence="1">
    <location>
        <position position="94"/>
    </location>
</feature>
<reference evidence="1" key="1">
    <citation type="submission" date="2018-05" db="EMBL/GenBank/DDBJ databases">
        <authorList>
            <person name="Lanie J.A."/>
            <person name="Ng W.-L."/>
            <person name="Kazmierczak K.M."/>
            <person name="Andrzejewski T.M."/>
            <person name="Davidsen T.M."/>
            <person name="Wayne K.J."/>
            <person name="Tettelin H."/>
            <person name="Glass J.I."/>
            <person name="Rusch D."/>
            <person name="Podicherti R."/>
            <person name="Tsui H.-C.T."/>
            <person name="Winkler M.E."/>
        </authorList>
    </citation>
    <scope>NUCLEOTIDE SEQUENCE</scope>
</reference>
<organism evidence="1">
    <name type="scientific">marine metagenome</name>
    <dbReference type="NCBI Taxonomy" id="408172"/>
    <lineage>
        <taxon>unclassified sequences</taxon>
        <taxon>metagenomes</taxon>
        <taxon>ecological metagenomes</taxon>
    </lineage>
</organism>
<proteinExistence type="predicted"/>
<accession>A0A381T1C3</accession>
<name>A0A381T1C3_9ZZZZ</name>
<gene>
    <name evidence="1" type="ORF">METZ01_LOCUS62195</name>
</gene>
<dbReference type="AlphaFoldDB" id="A0A381T1C3"/>
<dbReference type="EMBL" id="UINC01003799">
    <property type="protein sequence ID" value="SVA09341.1"/>
    <property type="molecule type" value="Genomic_DNA"/>
</dbReference>
<sequence>MKKNTKKFLNDTGATIPVICGPMYPGSNPELIAAVSASGGFCVVQPVSLTSLYGHDFKEGLKLIKKLNNKPFGVNFTIFGGANQKYHDQMKKWM</sequence>
<dbReference type="SUPFAM" id="SSF51412">
    <property type="entry name" value="Inosine monophosphate dehydrogenase (IMPDH)"/>
    <property type="match status" value="1"/>
</dbReference>
<protein>
    <recommendedName>
        <fullName evidence="2">Nitronate monooxygenase domain-containing protein</fullName>
    </recommendedName>
</protein>
<evidence type="ECO:0000313" key="1">
    <source>
        <dbReference type="EMBL" id="SVA09341.1"/>
    </source>
</evidence>